<dbReference type="Proteomes" id="UP000240971">
    <property type="component" value="Unassembled WGS sequence"/>
</dbReference>
<organism evidence="2 3">
    <name type="scientific">Chitinophaga niastensis</name>
    <dbReference type="NCBI Taxonomy" id="536980"/>
    <lineage>
        <taxon>Bacteria</taxon>
        <taxon>Pseudomonadati</taxon>
        <taxon>Bacteroidota</taxon>
        <taxon>Chitinophagia</taxon>
        <taxon>Chitinophagales</taxon>
        <taxon>Chitinophagaceae</taxon>
        <taxon>Chitinophaga</taxon>
    </lineage>
</organism>
<gene>
    <name evidence="2" type="ORF">CLV51_1011157</name>
</gene>
<dbReference type="OrthoDB" id="675330at2"/>
<dbReference type="EMBL" id="PYAW01000001">
    <property type="protein sequence ID" value="PSL49820.1"/>
    <property type="molecule type" value="Genomic_DNA"/>
</dbReference>
<name>A0A2P8HUB1_CHINA</name>
<feature type="signal peptide" evidence="1">
    <location>
        <begin position="1"/>
        <end position="24"/>
    </location>
</feature>
<keyword evidence="1" id="KW-0732">Signal</keyword>
<evidence type="ECO:0000313" key="2">
    <source>
        <dbReference type="EMBL" id="PSL49820.1"/>
    </source>
</evidence>
<reference evidence="2 3" key="1">
    <citation type="submission" date="2018-03" db="EMBL/GenBank/DDBJ databases">
        <title>Genomic Encyclopedia of Archaeal and Bacterial Type Strains, Phase II (KMG-II): from individual species to whole genera.</title>
        <authorList>
            <person name="Goeker M."/>
        </authorList>
    </citation>
    <scope>NUCLEOTIDE SEQUENCE [LARGE SCALE GENOMIC DNA]</scope>
    <source>
        <strain evidence="2 3">DSM 24859</strain>
    </source>
</reference>
<protein>
    <recommendedName>
        <fullName evidence="4">LTXXQ motif family protein</fullName>
    </recommendedName>
</protein>
<accession>A0A2P8HUB1</accession>
<proteinExistence type="predicted"/>
<keyword evidence="3" id="KW-1185">Reference proteome</keyword>
<evidence type="ECO:0008006" key="4">
    <source>
        <dbReference type="Google" id="ProtNLM"/>
    </source>
</evidence>
<comment type="caution">
    <text evidence="2">The sequence shown here is derived from an EMBL/GenBank/DDBJ whole genome shotgun (WGS) entry which is preliminary data.</text>
</comment>
<dbReference type="AlphaFoldDB" id="A0A2P8HUB1"/>
<sequence length="163" mass="19026">MMKRYSIIWIALFTLLTTASVSSAQQGSDDATEKIKAIQIQYLAKKLDLSPEEAQKFWPVYNNYTQEVEQLIAERHQKKELEKLPTANPDDVAKKNMDKELGYEKRMLDIRSRYTTEFQRVLPGRKAGMVFKSEREFRTIMINHLNTQRMNRMGQGGGPKRRP</sequence>
<feature type="chain" id="PRO_5015178725" description="LTXXQ motif family protein" evidence="1">
    <location>
        <begin position="25"/>
        <end position="163"/>
    </location>
</feature>
<dbReference type="RefSeq" id="WP_146151228.1">
    <property type="nucleotide sequence ID" value="NZ_PYAW01000001.1"/>
</dbReference>
<evidence type="ECO:0000313" key="3">
    <source>
        <dbReference type="Proteomes" id="UP000240971"/>
    </source>
</evidence>
<evidence type="ECO:0000256" key="1">
    <source>
        <dbReference type="SAM" id="SignalP"/>
    </source>
</evidence>